<dbReference type="GO" id="GO:0032511">
    <property type="term" value="P:late endosome to vacuole transport via multivesicular body sorting pathway"/>
    <property type="evidence" value="ECO:0007669"/>
    <property type="project" value="TreeGrafter"/>
</dbReference>
<dbReference type="GO" id="GO:0006900">
    <property type="term" value="P:vesicle budding from membrane"/>
    <property type="evidence" value="ECO:0007669"/>
    <property type="project" value="TreeGrafter"/>
</dbReference>
<reference evidence="7" key="1">
    <citation type="journal article" date="2023" name="G3 (Bethesda)">
        <title>Whole genome assemblies of Zophobas morio and Tenebrio molitor.</title>
        <authorList>
            <person name="Kaur S."/>
            <person name="Stinson S.A."/>
            <person name="diCenzo G.C."/>
        </authorList>
    </citation>
    <scope>NUCLEOTIDE SEQUENCE</scope>
    <source>
        <strain evidence="7">QUZm001</strain>
    </source>
</reference>
<dbReference type="AlphaFoldDB" id="A0AA38HG42"/>
<accession>A0AA38HG42</accession>
<evidence type="ECO:0000256" key="2">
    <source>
        <dbReference type="ARBA" id="ARBA00006190"/>
    </source>
</evidence>
<dbReference type="GO" id="GO:0015031">
    <property type="term" value="P:protein transport"/>
    <property type="evidence" value="ECO:0007669"/>
    <property type="project" value="UniProtKB-KW"/>
</dbReference>
<comment type="caution">
    <text evidence="7">The sequence shown here is derived from an EMBL/GenBank/DDBJ whole genome shotgun (WGS) entry which is preliminary data.</text>
</comment>
<dbReference type="Proteomes" id="UP001168821">
    <property type="component" value="Unassembled WGS sequence"/>
</dbReference>
<dbReference type="Gene3D" id="1.10.287.1060">
    <property type="entry name" value="ESAT-6-like"/>
    <property type="match status" value="1"/>
</dbReference>
<dbReference type="GO" id="GO:0000815">
    <property type="term" value="C:ESCRT III complex"/>
    <property type="evidence" value="ECO:0007669"/>
    <property type="project" value="TreeGrafter"/>
</dbReference>
<name>A0AA38HG42_9CUCU</name>
<comment type="similarity">
    <text evidence="2">Belongs to the SNF7 family.</text>
</comment>
<dbReference type="Gene3D" id="6.10.250.1710">
    <property type="match status" value="1"/>
</dbReference>
<organism evidence="7 8">
    <name type="scientific">Zophobas morio</name>
    <dbReference type="NCBI Taxonomy" id="2755281"/>
    <lineage>
        <taxon>Eukaryota</taxon>
        <taxon>Metazoa</taxon>
        <taxon>Ecdysozoa</taxon>
        <taxon>Arthropoda</taxon>
        <taxon>Hexapoda</taxon>
        <taxon>Insecta</taxon>
        <taxon>Pterygota</taxon>
        <taxon>Neoptera</taxon>
        <taxon>Endopterygota</taxon>
        <taxon>Coleoptera</taxon>
        <taxon>Polyphaga</taxon>
        <taxon>Cucujiformia</taxon>
        <taxon>Tenebrionidae</taxon>
        <taxon>Zophobas</taxon>
    </lineage>
</organism>
<evidence type="ECO:0000256" key="5">
    <source>
        <dbReference type="ARBA" id="ARBA00022927"/>
    </source>
</evidence>
<comment type="subcellular location">
    <subcellularLocation>
        <location evidence="1">Endosome membrane</location>
    </subcellularLocation>
</comment>
<dbReference type="Pfam" id="PF03357">
    <property type="entry name" value="Snf7"/>
    <property type="match status" value="1"/>
</dbReference>
<keyword evidence="5" id="KW-0653">Protein transport</keyword>
<dbReference type="EMBL" id="JALNTZ010003681">
    <property type="protein sequence ID" value="KAJ3616261.1"/>
    <property type="molecule type" value="Genomic_DNA"/>
</dbReference>
<evidence type="ECO:0000256" key="4">
    <source>
        <dbReference type="ARBA" id="ARBA00022753"/>
    </source>
</evidence>
<evidence type="ECO:0000256" key="6">
    <source>
        <dbReference type="ARBA" id="ARBA00023136"/>
    </source>
</evidence>
<proteinExistence type="inferred from homology"/>
<gene>
    <name evidence="7" type="ORF">Zmor_011964</name>
</gene>
<sequence length="175" mass="19833">MGLGLSKISPKCKKLSPSDKAILDLKFQRDKLHHYSKQLQLVLSQEVNMAKEALAVGNKDKALLILKKKKMQEQLHNKSLSILTNIEEMINSIEFSMIERKIFDSLKEGNRLLQLLNNELSIEKINKLIDETAEAVKYQKEVEEILGQSLSPQDEAEITSELESLLTSSQEVIDA</sequence>
<evidence type="ECO:0008006" key="9">
    <source>
        <dbReference type="Google" id="ProtNLM"/>
    </source>
</evidence>
<dbReference type="PANTHER" id="PTHR22761:SF5">
    <property type="entry name" value="CHARGED MULTIVESICULAR BODY PROTEIN 6"/>
    <property type="match status" value="1"/>
</dbReference>
<evidence type="ECO:0000313" key="8">
    <source>
        <dbReference type="Proteomes" id="UP001168821"/>
    </source>
</evidence>
<protein>
    <recommendedName>
        <fullName evidence="9">Charged multivesicular body protein 6</fullName>
    </recommendedName>
</protein>
<keyword evidence="8" id="KW-1185">Reference proteome</keyword>
<evidence type="ECO:0000313" key="7">
    <source>
        <dbReference type="EMBL" id="KAJ3616261.1"/>
    </source>
</evidence>
<keyword evidence="4" id="KW-0967">Endosome</keyword>
<evidence type="ECO:0000256" key="1">
    <source>
        <dbReference type="ARBA" id="ARBA00004608"/>
    </source>
</evidence>
<evidence type="ECO:0000256" key="3">
    <source>
        <dbReference type="ARBA" id="ARBA00022448"/>
    </source>
</evidence>
<keyword evidence="6" id="KW-0472">Membrane</keyword>
<dbReference type="GO" id="GO:0005771">
    <property type="term" value="C:multivesicular body"/>
    <property type="evidence" value="ECO:0007669"/>
    <property type="project" value="TreeGrafter"/>
</dbReference>
<keyword evidence="3" id="KW-0813">Transport</keyword>
<dbReference type="InterPro" id="IPR005024">
    <property type="entry name" value="Snf7_fam"/>
</dbReference>
<dbReference type="PANTHER" id="PTHR22761">
    <property type="entry name" value="CHARGED MULTIVESICULAR BODY PROTEIN"/>
    <property type="match status" value="1"/>
</dbReference>